<evidence type="ECO:0000256" key="3">
    <source>
        <dbReference type="ARBA" id="ARBA00022801"/>
    </source>
</evidence>
<evidence type="ECO:0000259" key="8">
    <source>
        <dbReference type="Pfam" id="PF12705"/>
    </source>
</evidence>
<evidence type="ECO:0000256" key="2">
    <source>
        <dbReference type="ARBA" id="ARBA00022763"/>
    </source>
</evidence>
<dbReference type="EMBL" id="WJBC01000003">
    <property type="protein sequence ID" value="MBC3803357.1"/>
    <property type="molecule type" value="Genomic_DNA"/>
</dbReference>
<dbReference type="Gene3D" id="3.90.320.10">
    <property type="match status" value="1"/>
</dbReference>
<dbReference type="RefSeq" id="WP_186841286.1">
    <property type="nucleotide sequence ID" value="NZ_WJBC01000003.1"/>
</dbReference>
<dbReference type="Proteomes" id="UP000603234">
    <property type="component" value="Unassembled WGS sequence"/>
</dbReference>
<dbReference type="InterPro" id="IPR011604">
    <property type="entry name" value="PDDEXK-like_dom_sf"/>
</dbReference>
<gene>
    <name evidence="9" type="ORF">GH808_02745</name>
</gene>
<dbReference type="Pfam" id="PF12705">
    <property type="entry name" value="PDDEXK_1"/>
    <property type="match status" value="1"/>
</dbReference>
<evidence type="ECO:0000256" key="7">
    <source>
        <dbReference type="ARBA" id="ARBA00023204"/>
    </source>
</evidence>
<evidence type="ECO:0000256" key="6">
    <source>
        <dbReference type="ARBA" id="ARBA00023125"/>
    </source>
</evidence>
<protein>
    <recommendedName>
        <fullName evidence="8">PD-(D/E)XK endonuclease-like domain-containing protein</fullName>
    </recommendedName>
</protein>
<keyword evidence="1" id="KW-0547">Nucleotide-binding</keyword>
<evidence type="ECO:0000256" key="1">
    <source>
        <dbReference type="ARBA" id="ARBA00022741"/>
    </source>
</evidence>
<evidence type="ECO:0000313" key="9">
    <source>
        <dbReference type="EMBL" id="MBC3803357.1"/>
    </source>
</evidence>
<dbReference type="InterPro" id="IPR011335">
    <property type="entry name" value="Restrct_endonuc-II-like"/>
</dbReference>
<feature type="domain" description="PD-(D/E)XK endonuclease-like" evidence="8">
    <location>
        <begin position="95"/>
        <end position="183"/>
    </location>
</feature>
<dbReference type="InterPro" id="IPR038726">
    <property type="entry name" value="PDDEXK_AddAB-type"/>
</dbReference>
<keyword evidence="3" id="KW-0378">Hydrolase</keyword>
<evidence type="ECO:0000256" key="4">
    <source>
        <dbReference type="ARBA" id="ARBA00022806"/>
    </source>
</evidence>
<comment type="caution">
    <text evidence="9">The sequence shown here is derived from an EMBL/GenBank/DDBJ whole genome shotgun (WGS) entry which is preliminary data.</text>
</comment>
<proteinExistence type="predicted"/>
<keyword evidence="5" id="KW-0067">ATP-binding</keyword>
<dbReference type="SUPFAM" id="SSF52980">
    <property type="entry name" value="Restriction endonuclease-like"/>
    <property type="match status" value="1"/>
</dbReference>
<keyword evidence="10" id="KW-1185">Reference proteome</keyword>
<accession>A0ABR6WS41</accession>
<keyword evidence="4" id="KW-0347">Helicase</keyword>
<keyword evidence="2" id="KW-0227">DNA damage</keyword>
<keyword evidence="7" id="KW-0234">DNA repair</keyword>
<name>A0ABR6WS41_9FIRM</name>
<evidence type="ECO:0000313" key="10">
    <source>
        <dbReference type="Proteomes" id="UP000603234"/>
    </source>
</evidence>
<sequence>MIACPQETKQICDGMLDYPGVAENIINHEKDQLKHWGIVDAHSEFIKHQSAFESCCLEAQKPVAGHINPSKFLNHLASSCADAVYTELPFQLQVKSEKASELVDLLNLEEVEKTKPLYMRGIIDLVIVKDNDYTIIDYKTNARGEIEDLVKFKKNLEAIYKPQLDLYEPALKEMVGEAEVEARIYSLYN</sequence>
<keyword evidence="6" id="KW-0238">DNA-binding</keyword>
<organism evidence="9 10">
    <name type="scientific">Acetobacterium fimetarium</name>
    <dbReference type="NCBI Taxonomy" id="52691"/>
    <lineage>
        <taxon>Bacteria</taxon>
        <taxon>Bacillati</taxon>
        <taxon>Bacillota</taxon>
        <taxon>Clostridia</taxon>
        <taxon>Eubacteriales</taxon>
        <taxon>Eubacteriaceae</taxon>
        <taxon>Acetobacterium</taxon>
    </lineage>
</organism>
<evidence type="ECO:0000256" key="5">
    <source>
        <dbReference type="ARBA" id="ARBA00022840"/>
    </source>
</evidence>
<reference evidence="9 10" key="1">
    <citation type="journal article" date="2020" name="mSystems">
        <title>Defining Genomic and Predicted Metabolic Features of the Acetobacterium Genus.</title>
        <authorList>
            <person name="Ross D.E."/>
            <person name="Marshall C.W."/>
            <person name="Gulliver D."/>
            <person name="May H.D."/>
            <person name="Norman R.S."/>
        </authorList>
    </citation>
    <scope>NUCLEOTIDE SEQUENCE [LARGE SCALE GENOMIC DNA]</scope>
    <source>
        <strain evidence="9 10">DSM 8238</strain>
    </source>
</reference>